<evidence type="ECO:0000313" key="2">
    <source>
        <dbReference type="Proteomes" id="UP000724874"/>
    </source>
</evidence>
<name>A0A9P5N8R0_GYMJU</name>
<dbReference type="EMBL" id="JADNYJ010000757">
    <property type="protein sequence ID" value="KAF8868207.1"/>
    <property type="molecule type" value="Genomic_DNA"/>
</dbReference>
<dbReference type="AlphaFoldDB" id="A0A9P5N8R0"/>
<reference evidence="1" key="1">
    <citation type="submission" date="2020-11" db="EMBL/GenBank/DDBJ databases">
        <authorList>
            <consortium name="DOE Joint Genome Institute"/>
            <person name="Ahrendt S."/>
            <person name="Riley R."/>
            <person name="Andreopoulos W."/>
            <person name="LaButti K."/>
            <person name="Pangilinan J."/>
            <person name="Ruiz-duenas F.J."/>
            <person name="Barrasa J.M."/>
            <person name="Sanchez-Garcia M."/>
            <person name="Camarero S."/>
            <person name="Miyauchi S."/>
            <person name="Serrano A."/>
            <person name="Linde D."/>
            <person name="Babiker R."/>
            <person name="Drula E."/>
            <person name="Ayuso-Fernandez I."/>
            <person name="Pacheco R."/>
            <person name="Padilla G."/>
            <person name="Ferreira P."/>
            <person name="Barriuso J."/>
            <person name="Kellner H."/>
            <person name="Castanera R."/>
            <person name="Alfaro M."/>
            <person name="Ramirez L."/>
            <person name="Pisabarro A.G."/>
            <person name="Kuo A."/>
            <person name="Tritt A."/>
            <person name="Lipzen A."/>
            <person name="He G."/>
            <person name="Yan M."/>
            <person name="Ng V."/>
            <person name="Cullen D."/>
            <person name="Martin F."/>
            <person name="Rosso M.-N."/>
            <person name="Henrissat B."/>
            <person name="Hibbett D."/>
            <person name="Martinez A.T."/>
            <person name="Grigoriev I.V."/>
        </authorList>
    </citation>
    <scope>NUCLEOTIDE SEQUENCE</scope>
    <source>
        <strain evidence="1">AH 44721</strain>
    </source>
</reference>
<sequence length="147" mass="17002">MFLIKNDLPVHIALAHMQLLLCTPFVTLALFNNFFSPAGVETLPIIWRTRLRMALQVFQYRNHGREFRAVTDATVIFQTKQFLIIPSFQFLCLLNAKIPDNTLNGSFIEMPDLDLERFRALKDANEQIVAALKLLRKRKVEGLDLEE</sequence>
<dbReference type="OrthoDB" id="3065650at2759"/>
<dbReference type="Proteomes" id="UP000724874">
    <property type="component" value="Unassembled WGS sequence"/>
</dbReference>
<proteinExistence type="predicted"/>
<comment type="caution">
    <text evidence="1">The sequence shown here is derived from an EMBL/GenBank/DDBJ whole genome shotgun (WGS) entry which is preliminary data.</text>
</comment>
<evidence type="ECO:0000313" key="1">
    <source>
        <dbReference type="EMBL" id="KAF8868207.1"/>
    </source>
</evidence>
<accession>A0A9P5N8R0</accession>
<keyword evidence="2" id="KW-1185">Reference proteome</keyword>
<organism evidence="1 2">
    <name type="scientific">Gymnopilus junonius</name>
    <name type="common">Spectacular rustgill mushroom</name>
    <name type="synonym">Gymnopilus spectabilis subsp. junonius</name>
    <dbReference type="NCBI Taxonomy" id="109634"/>
    <lineage>
        <taxon>Eukaryota</taxon>
        <taxon>Fungi</taxon>
        <taxon>Dikarya</taxon>
        <taxon>Basidiomycota</taxon>
        <taxon>Agaricomycotina</taxon>
        <taxon>Agaricomycetes</taxon>
        <taxon>Agaricomycetidae</taxon>
        <taxon>Agaricales</taxon>
        <taxon>Agaricineae</taxon>
        <taxon>Hymenogastraceae</taxon>
        <taxon>Gymnopilus</taxon>
    </lineage>
</organism>
<protein>
    <submittedName>
        <fullName evidence="1">Uncharacterized protein</fullName>
    </submittedName>
</protein>
<gene>
    <name evidence="1" type="ORF">CPB84DRAFT_1809361</name>
</gene>